<evidence type="ECO:0000256" key="10">
    <source>
        <dbReference type="ARBA" id="ARBA00022915"/>
    </source>
</evidence>
<gene>
    <name evidence="15" type="primary">dapE</name>
    <name evidence="17" type="ORF">DJ66_0859</name>
</gene>
<dbReference type="EC" id="3.5.1.18" evidence="4 15"/>
<comment type="pathway">
    <text evidence="1 15">Amino-acid biosynthesis; L-lysine biosynthesis via DAP pathway; LL-2,6-diaminopimelate from (S)-tetrahydrodipicolinate (succinylase route): step 3/3.</text>
</comment>
<dbReference type="RefSeq" id="WP_045960840.1">
    <property type="nucleotide sequence ID" value="NZ_JMTK01000002.1"/>
</dbReference>
<dbReference type="PANTHER" id="PTHR43808">
    <property type="entry name" value="ACETYLORNITHINE DEACETYLASE"/>
    <property type="match status" value="1"/>
</dbReference>
<comment type="subunit">
    <text evidence="3 15">Homodimer.</text>
</comment>
<dbReference type="GO" id="GO:0008777">
    <property type="term" value="F:acetylornithine deacetylase activity"/>
    <property type="evidence" value="ECO:0007669"/>
    <property type="project" value="TreeGrafter"/>
</dbReference>
<sequence>MTHDYLINLIKLINCPSITPQDGGAMSMLANTLKPLGFSIKKQIFQAENTPDVKNIYARFGVKKPHLMFAGHVDVVPPGNLDEWMHPPFSATVAEGRIYGRGAVDMKGSIACFIAAVSRFIPKHTNFGSISLLITGDEEGPAINGTKKMLSWAKKNGEQWDACIVGEPTCSHILGDTIKIGRRGSLSGEIIIHGTQGHVAYPHLANNPIKGLIPLLHQLTTIEFDTGNTDFPSTNLEITTVDVENPAKNIIPAKVKISFNIRFNNLWNEQTLKKEIESRLTKSIQNIPKLSYNLHFSSPVSPVFLTDNKTLTSLLSESIHRVTGGTPQLSTAGGTSDARFIKDHCPVIEFGLVGKTIHAVNENVLLKDLEDLTCIYEDFLHNWFIIPINRIPQSHKNNVNK</sequence>
<feature type="active site" description="Proton acceptor" evidence="15">
    <location>
        <position position="138"/>
    </location>
</feature>
<dbReference type="GO" id="GO:0009089">
    <property type="term" value="P:lysine biosynthetic process via diaminopimelate"/>
    <property type="evidence" value="ECO:0007669"/>
    <property type="project" value="UniProtKB-UniRule"/>
</dbReference>
<evidence type="ECO:0000256" key="5">
    <source>
        <dbReference type="ARBA" id="ARBA00022391"/>
    </source>
</evidence>
<feature type="binding site" evidence="15">
    <location>
        <position position="139"/>
    </location>
    <ligand>
        <name>Zn(2+)</name>
        <dbReference type="ChEBI" id="CHEBI:29105"/>
        <label>2</label>
    </ligand>
</feature>
<dbReference type="GO" id="GO:0006526">
    <property type="term" value="P:L-arginine biosynthetic process"/>
    <property type="evidence" value="ECO:0007669"/>
    <property type="project" value="TreeGrafter"/>
</dbReference>
<dbReference type="GO" id="GO:0019877">
    <property type="term" value="P:diaminopimelate biosynthetic process"/>
    <property type="evidence" value="ECO:0007669"/>
    <property type="project" value="UniProtKB-UniRule"/>
</dbReference>
<keyword evidence="11 15" id="KW-0457">Lysine biosynthesis</keyword>
<evidence type="ECO:0000259" key="16">
    <source>
        <dbReference type="Pfam" id="PF07687"/>
    </source>
</evidence>
<evidence type="ECO:0000256" key="7">
    <source>
        <dbReference type="ARBA" id="ARBA00022723"/>
    </source>
</evidence>
<evidence type="ECO:0000256" key="2">
    <source>
        <dbReference type="ARBA" id="ARBA00006746"/>
    </source>
</evidence>
<feature type="binding site" evidence="15">
    <location>
        <position position="105"/>
    </location>
    <ligand>
        <name>Zn(2+)</name>
        <dbReference type="ChEBI" id="CHEBI:29105"/>
        <label>1</label>
    </ligand>
</feature>
<evidence type="ECO:0000256" key="15">
    <source>
        <dbReference type="HAMAP-Rule" id="MF_01690"/>
    </source>
</evidence>
<organism evidence="17 18">
    <name type="scientific">Candidatus Liberibacter solanacearum</name>
    <dbReference type="NCBI Taxonomy" id="556287"/>
    <lineage>
        <taxon>Bacteria</taxon>
        <taxon>Pseudomonadati</taxon>
        <taxon>Pseudomonadota</taxon>
        <taxon>Alphaproteobacteria</taxon>
        <taxon>Hyphomicrobiales</taxon>
        <taxon>Rhizobiaceae</taxon>
        <taxon>Liberibacter</taxon>
    </lineage>
</organism>
<comment type="catalytic activity">
    <reaction evidence="14 15">
        <text>N-succinyl-(2S,6S)-2,6-diaminopimelate + H2O = (2S,6S)-2,6-diaminopimelate + succinate</text>
        <dbReference type="Rhea" id="RHEA:22608"/>
        <dbReference type="ChEBI" id="CHEBI:15377"/>
        <dbReference type="ChEBI" id="CHEBI:30031"/>
        <dbReference type="ChEBI" id="CHEBI:57609"/>
        <dbReference type="ChEBI" id="CHEBI:58087"/>
        <dbReference type="EC" id="3.5.1.18"/>
    </reaction>
</comment>
<dbReference type="AlphaFoldDB" id="A0A0F4VL61"/>
<dbReference type="GO" id="GO:0009014">
    <property type="term" value="F:succinyl-diaminopimelate desuccinylase activity"/>
    <property type="evidence" value="ECO:0007669"/>
    <property type="project" value="UniProtKB-UniRule"/>
</dbReference>
<evidence type="ECO:0000256" key="1">
    <source>
        <dbReference type="ARBA" id="ARBA00005130"/>
    </source>
</evidence>
<dbReference type="EMBL" id="JMTK01000002">
    <property type="protein sequence ID" value="KJZ82124.1"/>
    <property type="molecule type" value="Genomic_DNA"/>
</dbReference>
<evidence type="ECO:0000256" key="13">
    <source>
        <dbReference type="ARBA" id="ARBA00031891"/>
    </source>
</evidence>
<comment type="caution">
    <text evidence="17">The sequence shown here is derived from an EMBL/GenBank/DDBJ whole genome shotgun (WGS) entry which is preliminary data.</text>
</comment>
<dbReference type="NCBIfam" id="NF009557">
    <property type="entry name" value="PRK13009.1"/>
    <property type="match status" value="1"/>
</dbReference>
<dbReference type="CDD" id="cd03891">
    <property type="entry name" value="M20_DapE_proteobac"/>
    <property type="match status" value="1"/>
</dbReference>
<dbReference type="UniPathway" id="UPA00034">
    <property type="reaction ID" value="UER00021"/>
</dbReference>
<feature type="domain" description="Peptidase M20 dimerisation" evidence="16">
    <location>
        <begin position="180"/>
        <end position="282"/>
    </location>
</feature>
<feature type="active site" evidence="15">
    <location>
        <position position="74"/>
    </location>
</feature>
<dbReference type="PATRIC" id="fig|556287.9.peg.883"/>
<reference evidence="17 18" key="1">
    <citation type="journal article" date="2015" name="Phytopathology">
        <title>Genomes of Candidatus Liberibacter solanacearum haplotype A from New Zealand and the USA suggest significant genome plasticity in the species.</title>
        <authorList>
            <person name="Thompson S.M."/>
            <person name="Johnson C.P."/>
            <person name="Lu A.Y."/>
            <person name="Frampton R.A."/>
            <person name="Sullivan K.L."/>
            <person name="Fiers M.W."/>
            <person name="Crowhurst R.N."/>
            <person name="Pitman A.R."/>
            <person name="Scott I."/>
            <person name="Gudmestad N.C."/>
            <person name="Smith G.R."/>
        </authorList>
    </citation>
    <scope>NUCLEOTIDE SEQUENCE [LARGE SCALE GENOMIC DNA]</scope>
    <source>
        <strain evidence="17 18">LsoNZ1</strain>
    </source>
</reference>
<dbReference type="SUPFAM" id="SSF55031">
    <property type="entry name" value="Bacterial exopeptidase dimerisation domain"/>
    <property type="match status" value="1"/>
</dbReference>
<dbReference type="Gene3D" id="3.40.630.10">
    <property type="entry name" value="Zn peptidases"/>
    <property type="match status" value="2"/>
</dbReference>
<dbReference type="NCBIfam" id="TIGR01246">
    <property type="entry name" value="dapE_proteo"/>
    <property type="match status" value="1"/>
</dbReference>
<dbReference type="GO" id="GO:0008270">
    <property type="term" value="F:zinc ion binding"/>
    <property type="evidence" value="ECO:0007669"/>
    <property type="project" value="UniProtKB-UniRule"/>
</dbReference>
<dbReference type="GO" id="GO:0050897">
    <property type="term" value="F:cobalt ion binding"/>
    <property type="evidence" value="ECO:0007669"/>
    <property type="project" value="UniProtKB-UniRule"/>
</dbReference>
<evidence type="ECO:0000256" key="6">
    <source>
        <dbReference type="ARBA" id="ARBA00022605"/>
    </source>
</evidence>
<comment type="similarity">
    <text evidence="2 15">Belongs to the peptidase M20A family. DapE subfamily.</text>
</comment>
<feature type="binding site" evidence="15">
    <location>
        <position position="167"/>
    </location>
    <ligand>
        <name>Zn(2+)</name>
        <dbReference type="ChEBI" id="CHEBI:29105"/>
        <label>1</label>
    </ligand>
</feature>
<dbReference type="Pfam" id="PF07687">
    <property type="entry name" value="M20_dimer"/>
    <property type="match status" value="1"/>
</dbReference>
<dbReference type="InterPro" id="IPR036264">
    <property type="entry name" value="Bact_exopeptidase_dim_dom"/>
</dbReference>
<evidence type="ECO:0000256" key="9">
    <source>
        <dbReference type="ARBA" id="ARBA00022833"/>
    </source>
</evidence>
<keyword evidence="6 15" id="KW-0028">Amino-acid biosynthesis</keyword>
<protein>
    <recommendedName>
        <fullName evidence="5 15">Succinyl-diaminopimelate desuccinylase</fullName>
        <shortName evidence="15">SDAP desuccinylase</shortName>
        <ecNumber evidence="4 15">3.5.1.18</ecNumber>
    </recommendedName>
    <alternativeName>
        <fullName evidence="13 15">N-succinyl-LL-2,6-diaminoheptanedioate amidohydrolase</fullName>
    </alternativeName>
</protein>
<accession>A0A0F4VL61</accession>
<keyword evidence="10 15" id="KW-0220">Diaminopimelate biosynthesis</keyword>
<evidence type="ECO:0000256" key="8">
    <source>
        <dbReference type="ARBA" id="ARBA00022801"/>
    </source>
</evidence>
<evidence type="ECO:0000256" key="3">
    <source>
        <dbReference type="ARBA" id="ARBA00011738"/>
    </source>
</evidence>
<dbReference type="InterPro" id="IPR011650">
    <property type="entry name" value="Peptidase_M20_dimer"/>
</dbReference>
<keyword evidence="9 15" id="KW-0862">Zinc</keyword>
<dbReference type="InterPro" id="IPR005941">
    <property type="entry name" value="DapE_proteobac"/>
</dbReference>
<keyword evidence="18" id="KW-1185">Reference proteome</keyword>
<dbReference type="InterPro" id="IPR002933">
    <property type="entry name" value="Peptidase_M20"/>
</dbReference>
<evidence type="ECO:0000256" key="14">
    <source>
        <dbReference type="ARBA" id="ARBA00051301"/>
    </source>
</evidence>
<dbReference type="Proteomes" id="UP000033731">
    <property type="component" value="Unassembled WGS sequence"/>
</dbReference>
<dbReference type="Pfam" id="PF01546">
    <property type="entry name" value="Peptidase_M20"/>
    <property type="match status" value="1"/>
</dbReference>
<comment type="function">
    <text evidence="15">Catalyzes the hydrolysis of N-succinyl-L,L-diaminopimelic acid (SDAP), forming succinate and LL-2,6-diaminopimelate (DAP), an intermediate involved in the bacterial biosynthesis of lysine and meso-diaminopimelic acid, an essential component of bacterial cell walls.</text>
</comment>
<keyword evidence="7 15" id="KW-0479">Metal-binding</keyword>
<keyword evidence="8 15" id="KW-0378">Hydrolase</keyword>
<dbReference type="InterPro" id="IPR050072">
    <property type="entry name" value="Peptidase_M20A"/>
</dbReference>
<evidence type="ECO:0000313" key="18">
    <source>
        <dbReference type="Proteomes" id="UP000033731"/>
    </source>
</evidence>
<dbReference type="Gene3D" id="3.30.70.360">
    <property type="match status" value="1"/>
</dbReference>
<dbReference type="HAMAP" id="MF_01690">
    <property type="entry name" value="DapE"/>
    <property type="match status" value="1"/>
</dbReference>
<feature type="binding site" evidence="15">
    <location>
        <position position="358"/>
    </location>
    <ligand>
        <name>Zn(2+)</name>
        <dbReference type="ChEBI" id="CHEBI:29105"/>
        <label>2</label>
    </ligand>
</feature>
<name>A0A0F4VL61_9HYPH</name>
<evidence type="ECO:0000256" key="11">
    <source>
        <dbReference type="ARBA" id="ARBA00023154"/>
    </source>
</evidence>
<evidence type="ECO:0000256" key="4">
    <source>
        <dbReference type="ARBA" id="ARBA00011921"/>
    </source>
</evidence>
<keyword evidence="12 15" id="KW-0170">Cobalt</keyword>
<dbReference type="PROSITE" id="PS00759">
    <property type="entry name" value="ARGE_DAPE_CPG2_2"/>
    <property type="match status" value="1"/>
</dbReference>
<dbReference type="PROSITE" id="PS00758">
    <property type="entry name" value="ARGE_DAPE_CPG2_1"/>
    <property type="match status" value="1"/>
</dbReference>
<dbReference type="InterPro" id="IPR001261">
    <property type="entry name" value="ArgE/DapE_CS"/>
</dbReference>
<dbReference type="SUPFAM" id="SSF53187">
    <property type="entry name" value="Zn-dependent exopeptidases"/>
    <property type="match status" value="1"/>
</dbReference>
<feature type="binding site" evidence="15">
    <location>
        <position position="72"/>
    </location>
    <ligand>
        <name>Zn(2+)</name>
        <dbReference type="ChEBI" id="CHEBI:29105"/>
        <label>1</label>
    </ligand>
</feature>
<dbReference type="PANTHER" id="PTHR43808:SF31">
    <property type="entry name" value="N-ACETYL-L-CITRULLINE DEACETYLASE"/>
    <property type="match status" value="1"/>
</dbReference>
<evidence type="ECO:0000256" key="12">
    <source>
        <dbReference type="ARBA" id="ARBA00023285"/>
    </source>
</evidence>
<feature type="binding site" evidence="15">
    <location>
        <position position="105"/>
    </location>
    <ligand>
        <name>Zn(2+)</name>
        <dbReference type="ChEBI" id="CHEBI:29105"/>
        <label>2</label>
    </ligand>
</feature>
<proteinExistence type="inferred from homology"/>
<evidence type="ECO:0000313" key="17">
    <source>
        <dbReference type="EMBL" id="KJZ82124.1"/>
    </source>
</evidence>
<comment type="cofactor">
    <cofactor evidence="15">
        <name>Zn(2+)</name>
        <dbReference type="ChEBI" id="CHEBI:29105"/>
    </cofactor>
    <cofactor evidence="15">
        <name>Co(2+)</name>
        <dbReference type="ChEBI" id="CHEBI:48828"/>
    </cofactor>
    <text evidence="15">Binds 2 Zn(2+) or Co(2+) ions per subunit.</text>
</comment>